<protein>
    <submittedName>
        <fullName evidence="3">Uncharacterized protein</fullName>
    </submittedName>
</protein>
<comment type="caution">
    <text evidence="3">The sequence shown here is derived from an EMBL/GenBank/DDBJ whole genome shotgun (WGS) entry which is preliminary data.</text>
</comment>
<dbReference type="PANTHER" id="PTHR47236">
    <property type="entry name" value="GENE, 32742-RELATED-RELATED"/>
    <property type="match status" value="1"/>
</dbReference>
<feature type="compositionally biased region" description="Acidic residues" evidence="2">
    <location>
        <begin position="1898"/>
        <end position="1926"/>
    </location>
</feature>
<evidence type="ECO:0000313" key="4">
    <source>
        <dbReference type="Proteomes" id="UP001295684"/>
    </source>
</evidence>
<feature type="region of interest" description="Disordered" evidence="2">
    <location>
        <begin position="1999"/>
        <end position="2036"/>
    </location>
</feature>
<feature type="region of interest" description="Disordered" evidence="2">
    <location>
        <begin position="1873"/>
        <end position="1957"/>
    </location>
</feature>
<reference evidence="3" key="1">
    <citation type="submission" date="2023-07" db="EMBL/GenBank/DDBJ databases">
        <authorList>
            <consortium name="AG Swart"/>
            <person name="Singh M."/>
            <person name="Singh A."/>
            <person name="Seah K."/>
            <person name="Emmerich C."/>
        </authorList>
    </citation>
    <scope>NUCLEOTIDE SEQUENCE</scope>
    <source>
        <strain evidence="3">DP1</strain>
    </source>
</reference>
<keyword evidence="1" id="KW-0175">Coiled coil</keyword>
<dbReference type="InterPro" id="IPR006212">
    <property type="entry name" value="Furin_repeat"/>
</dbReference>
<dbReference type="Gene3D" id="2.10.50.10">
    <property type="entry name" value="Tumor Necrosis Factor Receptor, subunit A, domain 2"/>
    <property type="match status" value="5"/>
</dbReference>
<feature type="compositionally biased region" description="Basic and acidic residues" evidence="2">
    <location>
        <begin position="1999"/>
        <end position="2035"/>
    </location>
</feature>
<organism evidence="3 4">
    <name type="scientific">Euplotes crassus</name>
    <dbReference type="NCBI Taxonomy" id="5936"/>
    <lineage>
        <taxon>Eukaryota</taxon>
        <taxon>Sar</taxon>
        <taxon>Alveolata</taxon>
        <taxon>Ciliophora</taxon>
        <taxon>Intramacronucleata</taxon>
        <taxon>Spirotrichea</taxon>
        <taxon>Hypotrichia</taxon>
        <taxon>Euplotida</taxon>
        <taxon>Euplotidae</taxon>
        <taxon>Moneuplotes</taxon>
    </lineage>
</organism>
<dbReference type="EMBL" id="CAMPGE010030296">
    <property type="protein sequence ID" value="CAI2387813.1"/>
    <property type="molecule type" value="Genomic_DNA"/>
</dbReference>
<gene>
    <name evidence="3" type="ORF">ECRASSUSDP1_LOCUS29447</name>
</gene>
<proteinExistence type="predicted"/>
<feature type="coiled-coil region" evidence="1">
    <location>
        <begin position="2428"/>
        <end position="2496"/>
    </location>
</feature>
<dbReference type="CDD" id="cd22265">
    <property type="entry name" value="UDM1_RNF168"/>
    <property type="match status" value="1"/>
</dbReference>
<dbReference type="SMART" id="SM01411">
    <property type="entry name" value="Ephrin_rec_like"/>
    <property type="match status" value="17"/>
</dbReference>
<keyword evidence="4" id="KW-1185">Reference proteome</keyword>
<dbReference type="CDD" id="cd00064">
    <property type="entry name" value="FU"/>
    <property type="match status" value="1"/>
</dbReference>
<feature type="compositionally biased region" description="Acidic residues" evidence="2">
    <location>
        <begin position="1935"/>
        <end position="1952"/>
    </location>
</feature>
<feature type="coiled-coil region" evidence="1">
    <location>
        <begin position="2247"/>
        <end position="2305"/>
    </location>
</feature>
<dbReference type="PANTHER" id="PTHR47236:SF4">
    <property type="entry name" value="GENE 9195-RELATED"/>
    <property type="match status" value="1"/>
</dbReference>
<feature type="region of interest" description="Disordered" evidence="2">
    <location>
        <begin position="2655"/>
        <end position="2678"/>
    </location>
</feature>
<dbReference type="InterPro" id="IPR009030">
    <property type="entry name" value="Growth_fac_rcpt_cys_sf"/>
</dbReference>
<name>A0AAD1YB42_EUPCR</name>
<evidence type="ECO:0000313" key="3">
    <source>
        <dbReference type="EMBL" id="CAI2387813.1"/>
    </source>
</evidence>
<dbReference type="SUPFAM" id="SSF57184">
    <property type="entry name" value="Growth factor receptor domain"/>
    <property type="match status" value="2"/>
</dbReference>
<evidence type="ECO:0000256" key="1">
    <source>
        <dbReference type="SAM" id="Coils"/>
    </source>
</evidence>
<dbReference type="Proteomes" id="UP001295684">
    <property type="component" value="Unassembled WGS sequence"/>
</dbReference>
<feature type="coiled-coil region" evidence="1">
    <location>
        <begin position="2538"/>
        <end position="2652"/>
    </location>
</feature>
<feature type="coiled-coil region" evidence="1">
    <location>
        <begin position="2069"/>
        <end position="2130"/>
    </location>
</feature>
<evidence type="ECO:0000256" key="2">
    <source>
        <dbReference type="SAM" id="MobiDB-lite"/>
    </source>
</evidence>
<sequence>MTVTSVNASFTCATNCLKCFGAAANQCTECDPSSGTPYLQAFTCVASCTIGTADSESNICLSSKYDTDNVCAKGTYNPSVGGNSGGSCQSCDGGQYCKGTGQDVTNGPCKEGYYCTSGAKYLANDDGIAGATGGRCDAGNFCPTGSSAQTTCTAGKYCSEDYLSTASFDCIERYYCSGGTNKERPSSDATNKGNICPVGHYCPAGASAPQKCPAGKYQPTTGAAANSECLACPPGSFCQTAGLQTPTGQCTQGFYCEGGNTVPSPATNICAIGYYCPTGSVQQIQCDESNYQSQAQQAICPACPTNKYCFDTNSPQDCEAGYYCPGNNKKKACHPGKYGTAAGTSTEAAACSSCLQGRACETFGITTNSKACKAGYYCTTGSISAIPKNSTHGGARCARGKVCAEGSHAESNCAGGKYCDRVGLADSSGNCEAGYYCTGGTIRQNPRGTGGNVCPDGHYCPEGSSSATKCPVGTYRDAQGGTVLSDCFACPHGQYCENEATTNPSLTTCSAGFYCPEGQQAGSPTAYVCPAGYYCVAGSKIPIKCDEGTYQANTQQSSCNACPSGSYCDGSDSSTHVACPPGYYCPQGTKYSTQYPCPEGTYLDISGQDHQNDCKACPAGYFCDQKGQTTYSKKLPAGYFSTATGLTAPNPSDVGTTKGTCLTGHYCEEGTSTPTACSAGTYNDARGATSSSDCLKCPPGEFCAVGGKTYAELVALGGTSHGKCLQGYVCYPGSTINNPNDNIQGVICPKGYYCPTGTFTQIACPPGSYAPNQGQHQCTDCPAGQYCNTAAMDAPITCTQGHYCALNTVQPIACPPGTYNTNTGSTSSAACTACPSQYYCDEEGMVNYNSNKRCAAGYICGGGADSAYPISYLSSQVNYKCPKGHFCTQGATSASSCLAGTFQNSYAQSSCKDCPPGYYCGTAGLSTPTGSCTAGYMCYGKSTIGNPTDGTVGAVCPAGSYCTTGSAKAIICEDGTKTTATTQSSCSDCAAGKWCTGSTEYACPTRRYCIAGSVRGELCEPGTYNDGTTPDLTSAAQCSACPARYYCIDGVKGSDFCESGHICLGGATTPLPAGTYGTDNNYQCPKGRYCLKAGATNANDVTTCSTSKYTYGLANDAIDDCLPCAAGSYCPTTGFEPIDCPAGSYCIKGVTTHTQCPINTVRTTANAPYERACEQCPLGHFCNSVGLNTLTSKQCSTGKFCPIGTSAEVNCPSGTYRNTVQAGVKGDCTQCPIGYYCPEGTTNPVACVNGQRCNAGSSLPKICEAGMYCQVVSGSPRMTFTSCTQGYYCPQGATAQVACTGLSTSLCPTGSKFEGGQSTSCTKGYYLSGSLCKFCDKGYVCYDNSQTSNPTDGTQGKICPVGYYCDPEISFTEIPCPAGTYNPNTEGKTIDDCLPAPLGFYQSATGQSTTIQCGTGGTTLATGSTQCSCKGKYRWWKSEANTCQCKKGYSSNPNKYEVFRTSGQYEDLDCGLNMCSPACGTGQFCNSEFKCESTDCKTSCPQGDGVFSSTTQSCSCSNDPQNATAACDTTCQAAAATFYYDSSTSKFCCNFPCDSSNPVCKTATELGMYSGGGTISGNIPSMRAGSSGSYECPSTILAFKPACYTSVYSRRALGSDDENGKRNLQASASTYDQTIICLTSSVTTVTWQVSSTSFPVYNKDHPLNDDTSFDSSSFDTLKTKLISSGVSLNTFTYSFSGVSGETALVFNDYTSTSKITVVALNRASCPDGNVLPFNDETLKSVGISKASFLELTPMEEWLIVFPIMFCLIGVLFGVLVKFIEGKIEERRIAMARKQKEFIKEDGSEDRIEHLKNLYKIIQQCLNELDDPEIEKKLIEGDSNEYETNLQNEKADMINETINKFFNDFRFQDGEMVTDKAQNESTENSEDSKRKINGSSTDPDAEGEEEEYYPDDYDDIHDLADQDSQEEFDPHLSDLLGEEPIEEQNEDDEDEGKDVEAILSIRKENERKRKEYEESLKRLGLSEEERRELMEKYEDSLRRAREMMEGDQEAQEKKRLQRLEERRKKREEGQRKMKELEENEKEIHKKYKDNLVDLDNAIEDRVANINDDVLKQEKKQKNELELRLKERLKKFKDNFYKKIKGKSGNNQKKLIAEHERENERLLKDLDRERFIQEKKLAKTREARRKKLVDEATQDLVETKDSVLREQADELEDVQRQKLLVAAQYGLEDDLYGKGVTKADEEEEEKRRLNNMKEIELMRLKQKHRLEKEMDDLIEDAYPQEQANFENMNTNINQEREAFQKRIDNASSESEKEKLLRELEEKEQEWTENLERQRQLQEQQLFEKKKRRELYRMRNKFRLDAKHRDEDLQKELELMEFEAFKRESEGFEKINELLEEKKGDKDLPLMVYKGLEEIVNRRLDDQSKKHFYELSGKLSNLYTNIAFDKALARKNLEEDMNDKVKELDSRNAPSQEFQKEINRFQKELDRKGKQQEQDLIRKQMEEEMTLREQLKEKNYDEKRGLEEDLDKKKEEILKKLSKDFRNEDILKLLMARSREELDERLLKIAEDKENDIQKIKFKLVAKNKKDLAEMEKRLEEDLAKAKRQEEINFEKKKKKMLKDLKSKYMEGLKNRENLTKDQKDMLLKRHEDEISRFEIALAKEKERQFTRMREKLILKRLEAEKEKEHKRREARINRQLREDDEDEDESRRRRRKGRGKHDNLLSQLTDVMSERMESQYDKSSVIPRRHGVNLNVMLRGLKDSILDRQQNDKKFDPTLYLKFKGDDNDEEFEFQRLQTDAVSMKSTVTEPDASRLLRRIIRVEKISSKINENKILPRMYKKTH</sequence>
<accession>A0AAD1YB42</accession>